<dbReference type="Proteomes" id="UP000479293">
    <property type="component" value="Unassembled WGS sequence"/>
</dbReference>
<comment type="catalytic activity">
    <reaction evidence="1">
        <text>ATP + protein L-histidine = ADP + protein N-phospho-L-histidine.</text>
        <dbReference type="EC" id="2.7.13.3"/>
    </reaction>
</comment>
<proteinExistence type="predicted"/>
<keyword evidence="12" id="KW-1185">Reference proteome</keyword>
<dbReference type="PROSITE" id="PS50113">
    <property type="entry name" value="PAC"/>
    <property type="match status" value="1"/>
</dbReference>
<dbReference type="InterPro" id="IPR000700">
    <property type="entry name" value="PAS-assoc_C"/>
</dbReference>
<dbReference type="InterPro" id="IPR050736">
    <property type="entry name" value="Sensor_HK_Regulatory"/>
</dbReference>
<dbReference type="SUPFAM" id="SSF47384">
    <property type="entry name" value="Homodimeric domain of signal transducing histidine kinase"/>
    <property type="match status" value="1"/>
</dbReference>
<dbReference type="PANTHER" id="PTHR43711:SF26">
    <property type="entry name" value="SENSOR HISTIDINE KINASE RCSC"/>
    <property type="match status" value="1"/>
</dbReference>
<dbReference type="NCBIfam" id="TIGR00229">
    <property type="entry name" value="sensory_box"/>
    <property type="match status" value="1"/>
</dbReference>
<dbReference type="SMART" id="SM00387">
    <property type="entry name" value="HATPase_c"/>
    <property type="match status" value="1"/>
</dbReference>
<keyword evidence="5" id="KW-0418">Kinase</keyword>
<dbReference type="PROSITE" id="PS50109">
    <property type="entry name" value="HIS_KIN"/>
    <property type="match status" value="1"/>
</dbReference>
<dbReference type="Pfam" id="PF02518">
    <property type="entry name" value="HATPase_c"/>
    <property type="match status" value="1"/>
</dbReference>
<dbReference type="PRINTS" id="PR00344">
    <property type="entry name" value="BCTRLSENSOR"/>
</dbReference>
<dbReference type="SMART" id="SM00091">
    <property type="entry name" value="PAS"/>
    <property type="match status" value="1"/>
</dbReference>
<evidence type="ECO:0000259" key="8">
    <source>
        <dbReference type="PROSITE" id="PS50109"/>
    </source>
</evidence>
<gene>
    <name evidence="11" type="ORF">GBK04_03940</name>
</gene>
<protein>
    <recommendedName>
        <fullName evidence="2">histidine kinase</fullName>
        <ecNumber evidence="2">2.7.13.3</ecNumber>
    </recommendedName>
</protein>
<evidence type="ECO:0000259" key="10">
    <source>
        <dbReference type="PROSITE" id="PS50113"/>
    </source>
</evidence>
<dbReference type="CDD" id="cd00075">
    <property type="entry name" value="HATPase"/>
    <property type="match status" value="1"/>
</dbReference>
<evidence type="ECO:0000256" key="1">
    <source>
        <dbReference type="ARBA" id="ARBA00000085"/>
    </source>
</evidence>
<dbReference type="InterPro" id="IPR001610">
    <property type="entry name" value="PAC"/>
</dbReference>
<dbReference type="SMART" id="SM00388">
    <property type="entry name" value="HisKA"/>
    <property type="match status" value="1"/>
</dbReference>
<dbReference type="CDD" id="cd00082">
    <property type="entry name" value="HisKA"/>
    <property type="match status" value="1"/>
</dbReference>
<dbReference type="Gene3D" id="3.30.565.10">
    <property type="entry name" value="Histidine kinase-like ATPase, C-terminal domain"/>
    <property type="match status" value="1"/>
</dbReference>
<keyword evidence="3" id="KW-0597">Phosphoprotein</keyword>
<dbReference type="PANTHER" id="PTHR43711">
    <property type="entry name" value="TWO-COMPONENT HISTIDINE KINASE"/>
    <property type="match status" value="1"/>
</dbReference>
<evidence type="ECO:0000256" key="3">
    <source>
        <dbReference type="ARBA" id="ARBA00022553"/>
    </source>
</evidence>
<evidence type="ECO:0000313" key="11">
    <source>
        <dbReference type="EMBL" id="MPR32518.1"/>
    </source>
</evidence>
<dbReference type="FunFam" id="3.30.565.10:FF:000006">
    <property type="entry name" value="Sensor histidine kinase WalK"/>
    <property type="match status" value="1"/>
</dbReference>
<name>A0A7C9BA73_9BACT</name>
<dbReference type="CDD" id="cd00130">
    <property type="entry name" value="PAS"/>
    <property type="match status" value="1"/>
</dbReference>
<feature type="domain" description="PAS" evidence="9">
    <location>
        <begin position="8"/>
        <end position="67"/>
    </location>
</feature>
<feature type="domain" description="PAC" evidence="10">
    <location>
        <begin position="92"/>
        <end position="142"/>
    </location>
</feature>
<dbReference type="InterPro" id="IPR035965">
    <property type="entry name" value="PAS-like_dom_sf"/>
</dbReference>
<dbReference type="EC" id="2.7.13.3" evidence="2"/>
<evidence type="ECO:0000313" key="12">
    <source>
        <dbReference type="Proteomes" id="UP000479293"/>
    </source>
</evidence>
<dbReference type="SUPFAM" id="SSF55874">
    <property type="entry name" value="ATPase domain of HSP90 chaperone/DNA topoisomerase II/histidine kinase"/>
    <property type="match status" value="1"/>
</dbReference>
<evidence type="ECO:0000259" key="9">
    <source>
        <dbReference type="PROSITE" id="PS50112"/>
    </source>
</evidence>
<organism evidence="11 12">
    <name type="scientific">Salmonirosea aquatica</name>
    <dbReference type="NCBI Taxonomy" id="2654236"/>
    <lineage>
        <taxon>Bacteria</taxon>
        <taxon>Pseudomonadati</taxon>
        <taxon>Bacteroidota</taxon>
        <taxon>Cytophagia</taxon>
        <taxon>Cytophagales</taxon>
        <taxon>Spirosomataceae</taxon>
        <taxon>Salmonirosea</taxon>
    </lineage>
</organism>
<dbReference type="GO" id="GO:0000155">
    <property type="term" value="F:phosphorelay sensor kinase activity"/>
    <property type="evidence" value="ECO:0007669"/>
    <property type="project" value="InterPro"/>
</dbReference>
<dbReference type="InterPro" id="IPR003594">
    <property type="entry name" value="HATPase_dom"/>
</dbReference>
<accession>A0A7C9BA73</accession>
<evidence type="ECO:0000256" key="7">
    <source>
        <dbReference type="SAM" id="Coils"/>
    </source>
</evidence>
<dbReference type="InterPro" id="IPR005467">
    <property type="entry name" value="His_kinase_dom"/>
</dbReference>
<dbReference type="InterPro" id="IPR003661">
    <property type="entry name" value="HisK_dim/P_dom"/>
</dbReference>
<dbReference type="PROSITE" id="PS50112">
    <property type="entry name" value="PAS"/>
    <property type="match status" value="1"/>
</dbReference>
<dbReference type="AlphaFoldDB" id="A0A7C9BA73"/>
<feature type="coiled-coil region" evidence="7">
    <location>
        <begin position="133"/>
        <end position="160"/>
    </location>
</feature>
<dbReference type="EMBL" id="WHLY01000002">
    <property type="protein sequence ID" value="MPR32518.1"/>
    <property type="molecule type" value="Genomic_DNA"/>
</dbReference>
<dbReference type="InterPro" id="IPR036890">
    <property type="entry name" value="HATPase_C_sf"/>
</dbReference>
<dbReference type="InterPro" id="IPR000014">
    <property type="entry name" value="PAS"/>
</dbReference>
<dbReference type="SUPFAM" id="SSF55785">
    <property type="entry name" value="PYP-like sensor domain (PAS domain)"/>
    <property type="match status" value="1"/>
</dbReference>
<comment type="caution">
    <text evidence="11">The sequence shown here is derived from an EMBL/GenBank/DDBJ whole genome shotgun (WGS) entry which is preliminary data.</text>
</comment>
<dbReference type="Pfam" id="PF13426">
    <property type="entry name" value="PAS_9"/>
    <property type="match status" value="1"/>
</dbReference>
<evidence type="ECO:0000256" key="5">
    <source>
        <dbReference type="ARBA" id="ARBA00022777"/>
    </source>
</evidence>
<dbReference type="InterPro" id="IPR036097">
    <property type="entry name" value="HisK_dim/P_sf"/>
</dbReference>
<dbReference type="InterPro" id="IPR004358">
    <property type="entry name" value="Sig_transdc_His_kin-like_C"/>
</dbReference>
<keyword evidence="4" id="KW-0808">Transferase</keyword>
<dbReference type="SMART" id="SM00086">
    <property type="entry name" value="PAC"/>
    <property type="match status" value="1"/>
</dbReference>
<keyword evidence="7" id="KW-0175">Coiled coil</keyword>
<evidence type="ECO:0000256" key="4">
    <source>
        <dbReference type="ARBA" id="ARBA00022679"/>
    </source>
</evidence>
<evidence type="ECO:0000256" key="6">
    <source>
        <dbReference type="ARBA" id="ARBA00023012"/>
    </source>
</evidence>
<keyword evidence="6" id="KW-0902">Two-component regulatory system</keyword>
<evidence type="ECO:0000256" key="2">
    <source>
        <dbReference type="ARBA" id="ARBA00012438"/>
    </source>
</evidence>
<dbReference type="Gene3D" id="1.10.287.130">
    <property type="match status" value="1"/>
</dbReference>
<reference evidence="11 12" key="1">
    <citation type="submission" date="2019-10" db="EMBL/GenBank/DDBJ databases">
        <title>Draft Genome Sequence of Cytophagaceae sp. SJW1-29.</title>
        <authorList>
            <person name="Choi A."/>
        </authorList>
    </citation>
    <scope>NUCLEOTIDE SEQUENCE [LARGE SCALE GENOMIC DNA]</scope>
    <source>
        <strain evidence="11 12">SJW1-29</strain>
    </source>
</reference>
<dbReference type="Pfam" id="PF00512">
    <property type="entry name" value="HisKA"/>
    <property type="match status" value="1"/>
</dbReference>
<sequence>MLELYIKHTEQMKRHIEMLNALFIHATEGIVVVDGQGVIAMMNPTAKQLFGYDEEELIGNKIELLVPIRYARSHASLRMGYMGAPQARGMGHNRDLFARRSDGTEFPVEVSLSPFATSEGDFVVAFVVDITDRKRQENDLRAANEEIQKLNTELEMRVTQRTQELAETLLKLETSQQEVIRALEKERELNDMKSKFVTIASHEFRTPLATILSSASLIGRYVHTEEDEKRQKHVHRIKSAVNNLTEILNDFLSVGKLEEGRMHSVPVEVDLPACCSELMDEIKGVCKEGQQIFYQHEGAAEAWLDKHLIRNVLINLLSNAIKYSESYTDIWLRTRVDEAGVHLEIQDQGIGIPESDQTNIFERFFRAHNAGNAQGTGLGLNIVKKYLDLMKGEISFTSKTGKGTTFYINLPNYAPSAA</sequence>
<dbReference type="Gene3D" id="3.30.450.20">
    <property type="entry name" value="PAS domain"/>
    <property type="match status" value="1"/>
</dbReference>
<feature type="domain" description="Histidine kinase" evidence="8">
    <location>
        <begin position="199"/>
        <end position="414"/>
    </location>
</feature>